<evidence type="ECO:0000313" key="2">
    <source>
        <dbReference type="EMBL" id="KAF2503056.1"/>
    </source>
</evidence>
<dbReference type="EMBL" id="MU004181">
    <property type="protein sequence ID" value="KAF2503056.1"/>
    <property type="molecule type" value="Genomic_DNA"/>
</dbReference>
<dbReference type="OrthoDB" id="2958217at2759"/>
<dbReference type="Pfam" id="PF06985">
    <property type="entry name" value="HET"/>
    <property type="match status" value="1"/>
</dbReference>
<proteinExistence type="predicted"/>
<evidence type="ECO:0000259" key="1">
    <source>
        <dbReference type="Pfam" id="PF06985"/>
    </source>
</evidence>
<evidence type="ECO:0000313" key="3">
    <source>
        <dbReference type="Proteomes" id="UP000799750"/>
    </source>
</evidence>
<name>A0A6A6RF68_9PEZI</name>
<gene>
    <name evidence="2" type="ORF">BU16DRAFT_27719</name>
</gene>
<dbReference type="Proteomes" id="UP000799750">
    <property type="component" value="Unassembled WGS sequence"/>
</dbReference>
<protein>
    <submittedName>
        <fullName evidence="2">HET-domain-containing protein</fullName>
    </submittedName>
</protein>
<keyword evidence="3" id="KW-1185">Reference proteome</keyword>
<organism evidence="2 3">
    <name type="scientific">Lophium mytilinum</name>
    <dbReference type="NCBI Taxonomy" id="390894"/>
    <lineage>
        <taxon>Eukaryota</taxon>
        <taxon>Fungi</taxon>
        <taxon>Dikarya</taxon>
        <taxon>Ascomycota</taxon>
        <taxon>Pezizomycotina</taxon>
        <taxon>Dothideomycetes</taxon>
        <taxon>Pleosporomycetidae</taxon>
        <taxon>Mytilinidiales</taxon>
        <taxon>Mytilinidiaceae</taxon>
        <taxon>Lophium</taxon>
    </lineage>
</organism>
<sequence length="362" mass="41463">MSCIIEATTEERFLALSYVWGVTGQIRLTARNLDSLMQPGALNRVELPRTISDAIVLCRLLNESHLWVDSLCIIEEEGDEKESQIMHMDSIYRRADLTIIAAAGPDCSSGLPGVTRSRSITQFRVRVKDLDLITVQTSVYEDLYRSTWNSRGWTFQESVLSCRRLIFLPDQVFFSCGVGDWIEDTCLEVFGAVKPFFWRRHDFPRLDLDDLEGRTKEDLFRNVYVHLLNSYLRRDLSKIEDILNAFAGITTALRPYLGLFFYGVPRELFSVSLTWSEDDIPARRPGFPSWSWAGWVHSSTTKVTFPVPVNVDPVLTAWFLSRSGKVIRVRYEALTAMSHPFLRAHFGLPRRPAEDELESLSP</sequence>
<feature type="domain" description="Heterokaryon incompatibility" evidence="1">
    <location>
        <begin position="13"/>
        <end position="157"/>
    </location>
</feature>
<dbReference type="PANTHER" id="PTHR33112:SF12">
    <property type="entry name" value="HETEROKARYON INCOMPATIBILITY DOMAIN-CONTAINING PROTEIN"/>
    <property type="match status" value="1"/>
</dbReference>
<accession>A0A6A6RF68</accession>
<dbReference type="AlphaFoldDB" id="A0A6A6RF68"/>
<reference evidence="2" key="1">
    <citation type="journal article" date="2020" name="Stud. Mycol.">
        <title>101 Dothideomycetes genomes: a test case for predicting lifestyles and emergence of pathogens.</title>
        <authorList>
            <person name="Haridas S."/>
            <person name="Albert R."/>
            <person name="Binder M."/>
            <person name="Bloem J."/>
            <person name="Labutti K."/>
            <person name="Salamov A."/>
            <person name="Andreopoulos B."/>
            <person name="Baker S."/>
            <person name="Barry K."/>
            <person name="Bills G."/>
            <person name="Bluhm B."/>
            <person name="Cannon C."/>
            <person name="Castanera R."/>
            <person name="Culley D."/>
            <person name="Daum C."/>
            <person name="Ezra D."/>
            <person name="Gonzalez J."/>
            <person name="Henrissat B."/>
            <person name="Kuo A."/>
            <person name="Liang C."/>
            <person name="Lipzen A."/>
            <person name="Lutzoni F."/>
            <person name="Magnuson J."/>
            <person name="Mondo S."/>
            <person name="Nolan M."/>
            <person name="Ohm R."/>
            <person name="Pangilinan J."/>
            <person name="Park H.-J."/>
            <person name="Ramirez L."/>
            <person name="Alfaro M."/>
            <person name="Sun H."/>
            <person name="Tritt A."/>
            <person name="Yoshinaga Y."/>
            <person name="Zwiers L.-H."/>
            <person name="Turgeon B."/>
            <person name="Goodwin S."/>
            <person name="Spatafora J."/>
            <person name="Crous P."/>
            <person name="Grigoriev I."/>
        </authorList>
    </citation>
    <scope>NUCLEOTIDE SEQUENCE</scope>
    <source>
        <strain evidence="2">CBS 269.34</strain>
    </source>
</reference>
<dbReference type="InterPro" id="IPR010730">
    <property type="entry name" value="HET"/>
</dbReference>
<dbReference type="PANTHER" id="PTHR33112">
    <property type="entry name" value="DOMAIN PROTEIN, PUTATIVE-RELATED"/>
    <property type="match status" value="1"/>
</dbReference>